<dbReference type="PANTHER" id="PTHR10655:SF17">
    <property type="entry name" value="LYSOPHOSPHOLIPASE-LIKE PROTEIN 1"/>
    <property type="match status" value="1"/>
</dbReference>
<evidence type="ECO:0000313" key="10">
    <source>
        <dbReference type="Proteomes" id="UP000245699"/>
    </source>
</evidence>
<evidence type="ECO:0000313" key="9">
    <source>
        <dbReference type="EMBL" id="PVU99221.1"/>
    </source>
</evidence>
<gene>
    <name evidence="9" type="ORF">BB559_000894</name>
</gene>
<dbReference type="OrthoDB" id="2418081at2759"/>
<sequence length="209" mass="23066">MLKFVSRNSIKKHTATVIFMHGLGDSGHGWAPVADNLSTILPHVKFIFPHASTSNSEFWDVNAFMDEKGLFESFEKVKQLIKSEIDSGISSERIVVGGFSQGAAMAYLVGLTLDQKLSGIAALSGYVPIHNKIFSMVSEQNKSIRIFAGHGTADPVVRYELGQRSAEELKKNGYNIDFHTYNGLEHSTCPQELMDLANFLQTSLPENSQ</sequence>
<dbReference type="InterPro" id="IPR029058">
    <property type="entry name" value="AB_hydrolase_fold"/>
</dbReference>
<dbReference type="InterPro" id="IPR050565">
    <property type="entry name" value="LYPA1-2/EST-like"/>
</dbReference>
<comment type="caution">
    <text evidence="9">The sequence shown here is derived from an EMBL/GenBank/DDBJ whole genome shotgun (WGS) entry which is preliminary data.</text>
</comment>
<evidence type="ECO:0000256" key="1">
    <source>
        <dbReference type="ARBA" id="ARBA00006499"/>
    </source>
</evidence>
<dbReference type="GO" id="GO:0008474">
    <property type="term" value="F:palmitoyl-(protein) hydrolase activity"/>
    <property type="evidence" value="ECO:0007669"/>
    <property type="project" value="UniProtKB-EC"/>
</dbReference>
<dbReference type="GO" id="GO:0052689">
    <property type="term" value="F:carboxylic ester hydrolase activity"/>
    <property type="evidence" value="ECO:0007669"/>
    <property type="project" value="TreeGrafter"/>
</dbReference>
<feature type="domain" description="Phospholipase/carboxylesterase/thioesterase" evidence="8">
    <location>
        <begin position="8"/>
        <end position="203"/>
    </location>
</feature>
<name>A0A2T9Z3T1_9FUNG</name>
<evidence type="ECO:0000256" key="7">
    <source>
        <dbReference type="ARBA" id="ARBA00047337"/>
    </source>
</evidence>
<dbReference type="Proteomes" id="UP000245699">
    <property type="component" value="Unassembled WGS sequence"/>
</dbReference>
<dbReference type="SUPFAM" id="SSF53474">
    <property type="entry name" value="alpha/beta-Hydrolases"/>
    <property type="match status" value="1"/>
</dbReference>
<reference evidence="9 10" key="1">
    <citation type="journal article" date="2018" name="MBio">
        <title>Comparative Genomics Reveals the Core Gene Toolbox for the Fungus-Insect Symbiosis.</title>
        <authorList>
            <person name="Wang Y."/>
            <person name="Stata M."/>
            <person name="Wang W."/>
            <person name="Stajich J.E."/>
            <person name="White M.M."/>
            <person name="Moncalvo J.M."/>
        </authorList>
    </citation>
    <scope>NUCLEOTIDE SEQUENCE [LARGE SCALE GENOMIC DNA]</scope>
    <source>
        <strain evidence="9 10">AUS-77-4</strain>
    </source>
</reference>
<comment type="function">
    <text evidence="5">Hydrolyzes fatty acids from S-acylated cysteine residues in proteins with a strong preference for palmitoylated G-alpha proteins over other acyl substrates. Mediates the deacylation of G-alpha proteins such as GPA1 in vivo, but has weak or no activity toward palmitoylated Ras proteins. Has weak lysophospholipase activity in vitro; however such activity may not exist in vivo.</text>
</comment>
<dbReference type="InterPro" id="IPR003140">
    <property type="entry name" value="PLipase/COase/thioEstase"/>
</dbReference>
<dbReference type="PANTHER" id="PTHR10655">
    <property type="entry name" value="LYSOPHOSPHOLIPASE-RELATED"/>
    <property type="match status" value="1"/>
</dbReference>
<evidence type="ECO:0000256" key="4">
    <source>
        <dbReference type="ARBA" id="ARBA00022801"/>
    </source>
</evidence>
<evidence type="ECO:0000256" key="6">
    <source>
        <dbReference type="ARBA" id="ARBA00031195"/>
    </source>
</evidence>
<dbReference type="EC" id="3.1.2.22" evidence="2"/>
<accession>A0A2T9Z3T1</accession>
<dbReference type="Pfam" id="PF02230">
    <property type="entry name" value="Abhydrolase_2"/>
    <property type="match status" value="1"/>
</dbReference>
<comment type="similarity">
    <text evidence="1">Belongs to the AB hydrolase superfamily. AB hydrolase 2 family.</text>
</comment>
<proteinExistence type="inferred from homology"/>
<keyword evidence="10" id="KW-1185">Reference proteome</keyword>
<keyword evidence="4" id="KW-0378">Hydrolase</keyword>
<organism evidence="9 10">
    <name type="scientific">Furculomyces boomerangus</name>
    <dbReference type="NCBI Taxonomy" id="61424"/>
    <lineage>
        <taxon>Eukaryota</taxon>
        <taxon>Fungi</taxon>
        <taxon>Fungi incertae sedis</taxon>
        <taxon>Zoopagomycota</taxon>
        <taxon>Kickxellomycotina</taxon>
        <taxon>Harpellomycetes</taxon>
        <taxon>Harpellales</taxon>
        <taxon>Harpellaceae</taxon>
        <taxon>Furculomyces</taxon>
    </lineage>
</organism>
<dbReference type="Gene3D" id="3.40.50.1820">
    <property type="entry name" value="alpha/beta hydrolase"/>
    <property type="match status" value="1"/>
</dbReference>
<evidence type="ECO:0000256" key="2">
    <source>
        <dbReference type="ARBA" id="ARBA00012423"/>
    </source>
</evidence>
<comment type="catalytic activity">
    <reaction evidence="7">
        <text>S-hexadecanoyl-L-cysteinyl-[protein] + H2O = L-cysteinyl-[protein] + hexadecanoate + H(+)</text>
        <dbReference type="Rhea" id="RHEA:19233"/>
        <dbReference type="Rhea" id="RHEA-COMP:10131"/>
        <dbReference type="Rhea" id="RHEA-COMP:11032"/>
        <dbReference type="ChEBI" id="CHEBI:7896"/>
        <dbReference type="ChEBI" id="CHEBI:15377"/>
        <dbReference type="ChEBI" id="CHEBI:15378"/>
        <dbReference type="ChEBI" id="CHEBI:29950"/>
        <dbReference type="ChEBI" id="CHEBI:74151"/>
        <dbReference type="EC" id="3.1.2.22"/>
    </reaction>
</comment>
<dbReference type="AlphaFoldDB" id="A0A2T9Z3T1"/>
<dbReference type="GO" id="GO:0005737">
    <property type="term" value="C:cytoplasm"/>
    <property type="evidence" value="ECO:0007669"/>
    <property type="project" value="TreeGrafter"/>
</dbReference>
<evidence type="ECO:0000259" key="8">
    <source>
        <dbReference type="Pfam" id="PF02230"/>
    </source>
</evidence>
<dbReference type="EMBL" id="MBFT01000048">
    <property type="protein sequence ID" value="PVU99221.1"/>
    <property type="molecule type" value="Genomic_DNA"/>
</dbReference>
<evidence type="ECO:0000256" key="3">
    <source>
        <dbReference type="ARBA" id="ARBA00014923"/>
    </source>
</evidence>
<dbReference type="STRING" id="61424.A0A2T9Z3T1"/>
<protein>
    <recommendedName>
        <fullName evidence="3">Acyl-protein thioesterase 1</fullName>
        <ecNumber evidence="2">3.1.2.22</ecNumber>
    </recommendedName>
    <alternativeName>
        <fullName evidence="6">Palmitoyl-protein hydrolase</fullName>
    </alternativeName>
</protein>
<evidence type="ECO:0000256" key="5">
    <source>
        <dbReference type="ARBA" id="ARBA00029392"/>
    </source>
</evidence>